<protein>
    <recommendedName>
        <fullName evidence="3">Phosphocarrier protein HPr</fullName>
    </recommendedName>
</protein>
<dbReference type="OrthoDB" id="9809047at2"/>
<dbReference type="EMBL" id="CP017269">
    <property type="protein sequence ID" value="AOT70354.1"/>
    <property type="molecule type" value="Genomic_DNA"/>
</dbReference>
<dbReference type="Gene3D" id="3.30.1340.10">
    <property type="entry name" value="HPr-like"/>
    <property type="match status" value="1"/>
</dbReference>
<dbReference type="PANTHER" id="PTHR33705:SF2">
    <property type="entry name" value="PHOSPHOCARRIER PROTEIN NPR"/>
    <property type="match status" value="1"/>
</dbReference>
<keyword evidence="8" id="KW-1185">Reference proteome</keyword>
<dbReference type="GO" id="GO:0009401">
    <property type="term" value="P:phosphoenolpyruvate-dependent sugar phosphotransferase system"/>
    <property type="evidence" value="ECO:0007669"/>
    <property type="project" value="UniProtKB-KW"/>
</dbReference>
<evidence type="ECO:0000256" key="4">
    <source>
        <dbReference type="ARBA" id="ARBA00022490"/>
    </source>
</evidence>
<dbReference type="NCBIfam" id="TIGR01003">
    <property type="entry name" value="PTS_HPr_family"/>
    <property type="match status" value="1"/>
</dbReference>
<dbReference type="PRINTS" id="PR00107">
    <property type="entry name" value="PHOSPHOCPHPR"/>
</dbReference>
<name>A0A1D8GHI6_9FIRM</name>
<dbReference type="STRING" id="1424294.Gferi_12590"/>
<evidence type="ECO:0000313" key="8">
    <source>
        <dbReference type="Proteomes" id="UP000095743"/>
    </source>
</evidence>
<dbReference type="SUPFAM" id="SSF55594">
    <property type="entry name" value="HPr-like"/>
    <property type="match status" value="1"/>
</dbReference>
<dbReference type="InterPro" id="IPR001020">
    <property type="entry name" value="PTS_HPr_His_P_site"/>
</dbReference>
<proteinExistence type="predicted"/>
<sequence>MYKAEVIISNKSGLHARPASLFVKEAGKYDSIIKVIKNGKEYDSKSIIGILSMGAVEGDRITISAEGPDEKEAVEGLVRLLESKFGEA</sequence>
<dbReference type="GO" id="GO:0005737">
    <property type="term" value="C:cytoplasm"/>
    <property type="evidence" value="ECO:0007669"/>
    <property type="project" value="UniProtKB-SubCell"/>
</dbReference>
<feature type="domain" description="HPr" evidence="6">
    <location>
        <begin position="1"/>
        <end position="88"/>
    </location>
</feature>
<evidence type="ECO:0000256" key="3">
    <source>
        <dbReference type="ARBA" id="ARBA00020422"/>
    </source>
</evidence>
<evidence type="ECO:0000256" key="2">
    <source>
        <dbReference type="ARBA" id="ARBA00004496"/>
    </source>
</evidence>
<dbReference type="InterPro" id="IPR050399">
    <property type="entry name" value="HPr"/>
</dbReference>
<comment type="subcellular location">
    <subcellularLocation>
        <location evidence="2">Cytoplasm</location>
    </subcellularLocation>
</comment>
<gene>
    <name evidence="7" type="ORF">Gferi_12590</name>
</gene>
<comment type="function">
    <text evidence="1">General (non sugar-specific) component of the phosphoenolpyruvate-dependent sugar phosphotransferase system (sugar PTS). This major carbohydrate active-transport system catalyzes the phosphorylation of incoming sugar substrates concomitantly with their translocation across the cell membrane. The phosphoryl group from phosphoenolpyruvate (PEP) is transferred to the phosphoryl carrier protein HPr by enzyme I. Phospho-HPr then transfers it to the PTS EIIA domain.</text>
</comment>
<dbReference type="Proteomes" id="UP000095743">
    <property type="component" value="Chromosome"/>
</dbReference>
<dbReference type="InterPro" id="IPR035895">
    <property type="entry name" value="HPr-like_sf"/>
</dbReference>
<evidence type="ECO:0000259" key="6">
    <source>
        <dbReference type="PROSITE" id="PS51350"/>
    </source>
</evidence>
<accession>A0A1D8GHI6</accession>
<dbReference type="Pfam" id="PF00381">
    <property type="entry name" value="PTS-HPr"/>
    <property type="match status" value="1"/>
</dbReference>
<evidence type="ECO:0000256" key="1">
    <source>
        <dbReference type="ARBA" id="ARBA00003681"/>
    </source>
</evidence>
<organism evidence="7 8">
    <name type="scientific">Geosporobacter ferrireducens</name>
    <dbReference type="NCBI Taxonomy" id="1424294"/>
    <lineage>
        <taxon>Bacteria</taxon>
        <taxon>Bacillati</taxon>
        <taxon>Bacillota</taxon>
        <taxon>Clostridia</taxon>
        <taxon>Peptostreptococcales</taxon>
        <taxon>Thermotaleaceae</taxon>
        <taxon>Geosporobacter</taxon>
    </lineage>
</organism>
<keyword evidence="4" id="KW-0963">Cytoplasm</keyword>
<keyword evidence="5" id="KW-0598">Phosphotransferase system</keyword>
<dbReference type="KEGG" id="gfe:Gferi_12590"/>
<dbReference type="PROSITE" id="PS51350">
    <property type="entry name" value="PTS_HPR_DOM"/>
    <property type="match status" value="1"/>
</dbReference>
<dbReference type="AlphaFoldDB" id="A0A1D8GHI6"/>
<evidence type="ECO:0000313" key="7">
    <source>
        <dbReference type="EMBL" id="AOT70354.1"/>
    </source>
</evidence>
<dbReference type="PANTHER" id="PTHR33705">
    <property type="entry name" value="PHOSPHOCARRIER PROTEIN HPR"/>
    <property type="match status" value="1"/>
</dbReference>
<dbReference type="CDD" id="cd00367">
    <property type="entry name" value="PTS-HPr_like"/>
    <property type="match status" value="1"/>
</dbReference>
<dbReference type="PROSITE" id="PS00369">
    <property type="entry name" value="PTS_HPR_HIS"/>
    <property type="match status" value="1"/>
</dbReference>
<evidence type="ECO:0000256" key="5">
    <source>
        <dbReference type="ARBA" id="ARBA00022683"/>
    </source>
</evidence>
<reference evidence="7 8" key="1">
    <citation type="submission" date="2016-09" db="EMBL/GenBank/DDBJ databases">
        <title>Genomic analysis reveals versatility of anaerobic energy metabolism of Geosporobacter ferrireducens IRF9 of phylum Firmicutes.</title>
        <authorList>
            <person name="Kim S.-J."/>
        </authorList>
    </citation>
    <scope>NUCLEOTIDE SEQUENCE [LARGE SCALE GENOMIC DNA]</scope>
    <source>
        <strain evidence="7 8">IRF9</strain>
    </source>
</reference>
<dbReference type="InterPro" id="IPR000032">
    <property type="entry name" value="HPr-like"/>
</dbReference>
<dbReference type="PROSITE" id="PS00589">
    <property type="entry name" value="PTS_HPR_SER"/>
    <property type="match status" value="1"/>
</dbReference>
<dbReference type="RefSeq" id="WP_069977026.1">
    <property type="nucleotide sequence ID" value="NZ_CP017269.1"/>
</dbReference>
<dbReference type="InterPro" id="IPR002114">
    <property type="entry name" value="PTS_HPr_Ser_P_site"/>
</dbReference>